<dbReference type="NCBIfam" id="NF047734">
    <property type="entry name" value="antiphage_MADS4"/>
    <property type="match status" value="1"/>
</dbReference>
<evidence type="ECO:0000313" key="1">
    <source>
        <dbReference type="EMBL" id="AEP29396.1"/>
    </source>
</evidence>
<dbReference type="AlphaFoldDB" id="G4QL06"/>
<accession>G4QL06</accession>
<sequence length="218" mass="25667">MRDIIFLVADGEMQATVEGFFENQAFDQRLQCTRFEFDTKQDLIKHPRKDAGVYQDGHNLLKSYIGTHQYAVVMVDFAFNDNLEMMDYEQFCENIKAKMLKAGWPEERFFIMAINPELEVLMWQNDTKRIESVFDFQGESGGLRAWLQERNLWDEGLIKPQDPKAAIDIVRGQCWGRKKTHSQIFKRIAKDVSFKGCEDESFNGLLQQIQVWYPRRYA</sequence>
<dbReference type="EMBL" id="CP003060">
    <property type="protein sequence ID" value="AEP29396.1"/>
    <property type="molecule type" value="Genomic_DNA"/>
</dbReference>
<dbReference type="KEGG" id="gni:GNIT_1272"/>
<organism evidence="1 2">
    <name type="scientific">Glaciecola nitratireducens (strain JCM 12485 / KCTC 12276 / FR1064)</name>
    <dbReference type="NCBI Taxonomy" id="1085623"/>
    <lineage>
        <taxon>Bacteria</taxon>
        <taxon>Pseudomonadati</taxon>
        <taxon>Pseudomonadota</taxon>
        <taxon>Gammaproteobacteria</taxon>
        <taxon>Alteromonadales</taxon>
        <taxon>Alteromonadaceae</taxon>
        <taxon>Brumicola</taxon>
    </lineage>
</organism>
<protein>
    <submittedName>
        <fullName evidence="1">Uncharacterized protein</fullName>
    </submittedName>
</protein>
<dbReference type="eggNOG" id="ENOG5032RKF">
    <property type="taxonomic scope" value="Bacteria"/>
</dbReference>
<dbReference type="HOGENOM" id="CLU_1293073_0_0_6"/>
<dbReference type="OrthoDB" id="9803665at2"/>
<name>G4QL06_GLANF</name>
<proteinExistence type="predicted"/>
<dbReference type="RefSeq" id="WP_014108270.1">
    <property type="nucleotide sequence ID" value="NC_016041.1"/>
</dbReference>
<evidence type="ECO:0000313" key="2">
    <source>
        <dbReference type="Proteomes" id="UP000009282"/>
    </source>
</evidence>
<dbReference type="Proteomes" id="UP000009282">
    <property type="component" value="Chromosome"/>
</dbReference>
<gene>
    <name evidence="1" type="ordered locus">GNIT_1272</name>
</gene>
<dbReference type="InterPro" id="IPR059210">
    <property type="entry name" value="MADS4-like"/>
</dbReference>
<reference evidence="1 2" key="1">
    <citation type="journal article" date="2011" name="J. Bacteriol.">
        <title>Complete genome sequence of seawater bacterium Glaciecola nitratireducens FR1064T.</title>
        <authorList>
            <person name="Bian F."/>
            <person name="Qin Q.L."/>
            <person name="Xie B.B."/>
            <person name="Shu Y.L."/>
            <person name="Zhang X.Y."/>
            <person name="Yu Y."/>
            <person name="Chen B."/>
            <person name="Chen X.L."/>
            <person name="Zhou B.C."/>
            <person name="Zhang Y.Z."/>
        </authorList>
    </citation>
    <scope>NUCLEOTIDE SEQUENCE [LARGE SCALE GENOMIC DNA]</scope>
    <source>
        <strain evidence="2">JCM 12485 / KCTC 12276 / FR1064</strain>
    </source>
</reference>
<dbReference type="STRING" id="1085623.GNIT_1272"/>
<keyword evidence="2" id="KW-1185">Reference proteome</keyword>